<dbReference type="EMBL" id="CP011125">
    <property type="protein sequence ID" value="AKF11803.1"/>
    <property type="molecule type" value="Genomic_DNA"/>
</dbReference>
<sequence>MTTTNTHLGIDRRLCGEPVSLGEGTATVRFVASADMAADDRGLVHGGFVFGLADHAAMLAVNDPFVVLGSAETRFLAPVRVGEEVIATATRTEQKGKKHVLAVSVKVGEREVLSGTMTAFALDAHVLDR</sequence>
<dbReference type="Gene3D" id="3.10.129.10">
    <property type="entry name" value="Hotdog Thioesterase"/>
    <property type="match status" value="1"/>
</dbReference>
<organism evidence="2 3">
    <name type="scientific">Sandaracinus amylolyticus</name>
    <dbReference type="NCBI Taxonomy" id="927083"/>
    <lineage>
        <taxon>Bacteria</taxon>
        <taxon>Pseudomonadati</taxon>
        <taxon>Myxococcota</taxon>
        <taxon>Polyangia</taxon>
        <taxon>Polyangiales</taxon>
        <taxon>Sandaracinaceae</taxon>
        <taxon>Sandaracinus</taxon>
    </lineage>
</organism>
<dbReference type="CDD" id="cd03443">
    <property type="entry name" value="PaaI_thioesterase"/>
    <property type="match status" value="1"/>
</dbReference>
<dbReference type="KEGG" id="samy:DB32_008952"/>
<dbReference type="AlphaFoldDB" id="A0A0F6YN42"/>
<dbReference type="GO" id="GO:0016853">
    <property type="term" value="F:isomerase activity"/>
    <property type="evidence" value="ECO:0007669"/>
    <property type="project" value="UniProtKB-KW"/>
</dbReference>
<evidence type="ECO:0000259" key="1">
    <source>
        <dbReference type="Pfam" id="PF03061"/>
    </source>
</evidence>
<dbReference type="STRING" id="927083.DB32_008952"/>
<evidence type="ECO:0000313" key="3">
    <source>
        <dbReference type="Proteomes" id="UP000034883"/>
    </source>
</evidence>
<feature type="domain" description="Thioesterase" evidence="1">
    <location>
        <begin position="42"/>
        <end position="112"/>
    </location>
</feature>
<keyword evidence="2" id="KW-0413">Isomerase</keyword>
<dbReference type="InterPro" id="IPR029069">
    <property type="entry name" value="HotDog_dom_sf"/>
</dbReference>
<dbReference type="PANTHER" id="PTHR42856:SF1">
    <property type="entry name" value="ACYL-COENZYME A THIOESTERASE PAAI"/>
    <property type="match status" value="1"/>
</dbReference>
<evidence type="ECO:0000313" key="2">
    <source>
        <dbReference type="EMBL" id="AKF11803.1"/>
    </source>
</evidence>
<protein>
    <submittedName>
        <fullName evidence="2">Methylthioribose-1-phosphate isomerase</fullName>
    </submittedName>
</protein>
<dbReference type="RefSeq" id="WP_053238634.1">
    <property type="nucleotide sequence ID" value="NZ_CP011125.1"/>
</dbReference>
<dbReference type="GO" id="GO:0016289">
    <property type="term" value="F:acyl-CoA hydrolase activity"/>
    <property type="evidence" value="ECO:0007669"/>
    <property type="project" value="TreeGrafter"/>
</dbReference>
<dbReference type="InterPro" id="IPR006683">
    <property type="entry name" value="Thioestr_dom"/>
</dbReference>
<accession>A0A0F6YN42</accession>
<proteinExistence type="predicted"/>
<dbReference type="SUPFAM" id="SSF54637">
    <property type="entry name" value="Thioesterase/thiol ester dehydrase-isomerase"/>
    <property type="match status" value="1"/>
</dbReference>
<gene>
    <name evidence="2" type="ORF">DB32_008952</name>
</gene>
<dbReference type="Proteomes" id="UP000034883">
    <property type="component" value="Chromosome"/>
</dbReference>
<name>A0A0F6YN42_9BACT</name>
<keyword evidence="3" id="KW-1185">Reference proteome</keyword>
<reference evidence="2 3" key="1">
    <citation type="submission" date="2015-03" db="EMBL/GenBank/DDBJ databases">
        <title>Genome assembly of Sandaracinus amylolyticus DSM 53668.</title>
        <authorList>
            <person name="Sharma G."/>
            <person name="Subramanian S."/>
        </authorList>
    </citation>
    <scope>NUCLEOTIDE SEQUENCE [LARGE SCALE GENOMIC DNA]</scope>
    <source>
        <strain evidence="2 3">DSM 53668</strain>
    </source>
</reference>
<dbReference type="PANTHER" id="PTHR42856">
    <property type="entry name" value="ACYL-COENZYME A THIOESTERASE PAAI"/>
    <property type="match status" value="1"/>
</dbReference>
<dbReference type="OrthoDB" id="5323777at2"/>
<dbReference type="InterPro" id="IPR052723">
    <property type="entry name" value="Acyl-CoA_thioesterase_PaaI"/>
</dbReference>
<dbReference type="Pfam" id="PF03061">
    <property type="entry name" value="4HBT"/>
    <property type="match status" value="1"/>
</dbReference>